<gene>
    <name evidence="2" type="ORF">ACFFU4_14025</name>
</gene>
<dbReference type="RefSeq" id="WP_377070421.1">
    <property type="nucleotide sequence ID" value="NZ_JBHMEC010000019.1"/>
</dbReference>
<dbReference type="Proteomes" id="UP001589670">
    <property type="component" value="Unassembled WGS sequence"/>
</dbReference>
<keyword evidence="3" id="KW-1185">Reference proteome</keyword>
<dbReference type="Pfam" id="PF02310">
    <property type="entry name" value="B12-binding"/>
    <property type="match status" value="1"/>
</dbReference>
<evidence type="ECO:0000313" key="3">
    <source>
        <dbReference type="Proteomes" id="UP001589670"/>
    </source>
</evidence>
<comment type="caution">
    <text evidence="2">The sequence shown here is derived from an EMBL/GenBank/DDBJ whole genome shotgun (WGS) entry which is preliminary data.</text>
</comment>
<feature type="domain" description="B12-binding" evidence="1">
    <location>
        <begin position="149"/>
        <end position="273"/>
    </location>
</feature>
<organism evidence="2 3">
    <name type="scientific">Roseovarius ramblicola</name>
    <dbReference type="NCBI Taxonomy" id="2022336"/>
    <lineage>
        <taxon>Bacteria</taxon>
        <taxon>Pseudomonadati</taxon>
        <taxon>Pseudomonadota</taxon>
        <taxon>Alphaproteobacteria</taxon>
        <taxon>Rhodobacterales</taxon>
        <taxon>Roseobacteraceae</taxon>
        <taxon>Roseovarius</taxon>
    </lineage>
</organism>
<evidence type="ECO:0000259" key="1">
    <source>
        <dbReference type="PROSITE" id="PS51332"/>
    </source>
</evidence>
<dbReference type="EMBL" id="JBHMEC010000019">
    <property type="protein sequence ID" value="MFB9150868.1"/>
    <property type="molecule type" value="Genomic_DNA"/>
</dbReference>
<evidence type="ECO:0000313" key="2">
    <source>
        <dbReference type="EMBL" id="MFB9150868.1"/>
    </source>
</evidence>
<dbReference type="InterPro" id="IPR036724">
    <property type="entry name" value="Cobalamin-bd_sf"/>
</dbReference>
<protein>
    <submittedName>
        <fullName evidence="2">B12-binding domain-containing protein</fullName>
    </submittedName>
</protein>
<sequence>MDNLDVAFDSELFTRTASRFVLKRKMFAPDAVEALAGDVLRRLAGTAPGQGALGPLEIRDADIDDFCAALVRPGPEAALRYIEARRAEGVTRMGVYLGYIGAAARRLGEGWERDAYSFLDVTTGTGHLYALMRALRAERLPGAAPFDTRRHALFATVPGEDHSIGITVAADMFRERGWEIDLVTGAGHEALIAHVERSAPRIIGLSLTTSARLDALARLVVAMRLAAPEAIIGVAPTEGLDGDRVVEVVDIDMLFGGAVSACADLERMIDARG</sequence>
<reference evidence="2 3" key="1">
    <citation type="submission" date="2024-09" db="EMBL/GenBank/DDBJ databases">
        <authorList>
            <person name="Sun Q."/>
            <person name="Mori K."/>
        </authorList>
    </citation>
    <scope>NUCLEOTIDE SEQUENCE [LARGE SCALE GENOMIC DNA]</scope>
    <source>
        <strain evidence="2 3">CECT 9424</strain>
    </source>
</reference>
<dbReference type="Gene3D" id="3.40.50.280">
    <property type="entry name" value="Cobalamin-binding domain"/>
    <property type="match status" value="1"/>
</dbReference>
<dbReference type="SUPFAM" id="SSF52242">
    <property type="entry name" value="Cobalamin (vitamin B12)-binding domain"/>
    <property type="match status" value="1"/>
</dbReference>
<dbReference type="InterPro" id="IPR006158">
    <property type="entry name" value="Cobalamin-bd"/>
</dbReference>
<name>A0ABV5I306_9RHOB</name>
<accession>A0ABV5I306</accession>
<dbReference type="PROSITE" id="PS51332">
    <property type="entry name" value="B12_BINDING"/>
    <property type="match status" value="1"/>
</dbReference>
<proteinExistence type="predicted"/>